<dbReference type="GO" id="GO:0003677">
    <property type="term" value="F:DNA binding"/>
    <property type="evidence" value="ECO:0007669"/>
    <property type="project" value="UniProtKB-KW"/>
</dbReference>
<dbReference type="InterPro" id="IPR025827">
    <property type="entry name" value="Zn_ribbon_recom_dom"/>
</dbReference>
<proteinExistence type="predicted"/>
<dbReference type="Pfam" id="PF00239">
    <property type="entry name" value="Resolvase"/>
    <property type="match status" value="1"/>
</dbReference>
<dbReference type="Proteomes" id="UP000482487">
    <property type="component" value="Unassembled WGS sequence"/>
</dbReference>
<dbReference type="InterPro" id="IPR036162">
    <property type="entry name" value="Resolvase-like_N_sf"/>
</dbReference>
<protein>
    <submittedName>
        <fullName evidence="8">Recombinase family protein</fullName>
    </submittedName>
</protein>
<accession>A0A7C9IMR1</accession>
<comment type="caution">
    <text evidence="8">The sequence shown here is derived from an EMBL/GenBank/DDBJ whole genome shotgun (WGS) entry which is preliminary data.</text>
</comment>
<evidence type="ECO:0000259" key="7">
    <source>
        <dbReference type="PROSITE" id="PS51737"/>
    </source>
</evidence>
<dbReference type="OrthoDB" id="7277848at2"/>
<dbReference type="PANTHER" id="PTHR30461">
    <property type="entry name" value="DNA-INVERTASE FROM LAMBDOID PROPHAGE"/>
    <property type="match status" value="1"/>
</dbReference>
<feature type="domain" description="Recombinase" evidence="7">
    <location>
        <begin position="189"/>
        <end position="311"/>
    </location>
</feature>
<keyword evidence="2" id="KW-0238">DNA-binding</keyword>
<evidence type="ECO:0000313" key="9">
    <source>
        <dbReference type="Proteomes" id="UP000482487"/>
    </source>
</evidence>
<dbReference type="Gene3D" id="3.40.50.1390">
    <property type="entry name" value="Resolvase, N-terminal catalytic domain"/>
    <property type="match status" value="1"/>
</dbReference>
<dbReference type="AlphaFoldDB" id="A0A7C9IMR1"/>
<evidence type="ECO:0000256" key="1">
    <source>
        <dbReference type="ARBA" id="ARBA00022908"/>
    </source>
</evidence>
<organism evidence="8 9">
    <name type="scientific">Solidesulfovibrio aerotolerans</name>
    <dbReference type="NCBI Taxonomy" id="295255"/>
    <lineage>
        <taxon>Bacteria</taxon>
        <taxon>Pseudomonadati</taxon>
        <taxon>Thermodesulfobacteriota</taxon>
        <taxon>Desulfovibrionia</taxon>
        <taxon>Desulfovibrionales</taxon>
        <taxon>Desulfovibrionaceae</taxon>
        <taxon>Solidesulfovibrio</taxon>
    </lineage>
</organism>
<reference evidence="8 9" key="1">
    <citation type="submission" date="2020-01" db="EMBL/GenBank/DDBJ databases">
        <title>Genome sequence of Desulfovibrio aerotolerans DSM 16695(T).</title>
        <authorList>
            <person name="Karnachuk O."/>
            <person name="Avakyan M."/>
            <person name="Mardanov A."/>
            <person name="Kadnikov V."/>
            <person name="Ravin N."/>
        </authorList>
    </citation>
    <scope>NUCLEOTIDE SEQUENCE [LARGE SCALE GENOMIC DNA]</scope>
    <source>
        <strain evidence="8 9">DSM 16695</strain>
    </source>
</reference>
<dbReference type="InterPro" id="IPR006118">
    <property type="entry name" value="Recombinase_CS"/>
</dbReference>
<dbReference type="InterPro" id="IPR011109">
    <property type="entry name" value="DNA_bind_recombinase_dom"/>
</dbReference>
<dbReference type="RefSeq" id="WP_160962524.1">
    <property type="nucleotide sequence ID" value="NZ_WVUD01000033.1"/>
</dbReference>
<name>A0A7C9IMR1_9BACT</name>
<sequence length="545" mass="61324">MNSTPPASAGIYVRVSTANQIDKDSLHTQEERLRAYCVANQIPVFKLYKDAGFSAKDTNRPALKDLLRDAESGLITSVFVTKLDRITRSTKDLMYLTEFFEGISIRFASISENIDTTSAHGRLLRQIIGVLSQFERELVAERVSVDMSHRARLGKWNGGVVPFGYTTQELYSKHLIDLGTESPDASLQSASLYPEQKKLYVYQSEAKVVNNIFQVFISHNSIRKTAHALNNQGFRTRNGGHWGTVSVHRILTNPTYIGKTWYGKRRSDPVTGKLIAQDKQDWIICDGQHPSIIDVDTYESVQVMLKSISTKPTNSKRNYLLSGILKCGLCGGAMAGNTTSKKNSDKTYGYYKCVNRMQKGLEACSGLNIPSVEIEKYVADSLLALSENKEFLTDKQKILDLFFTQNSNSKINACDLSQIESNIQLLQNRLDNLLGALECNRIDGDDFDRRYAVLKKEIDEAKAARDHLVGLINEKDTTKTFLLTSFENLCSFATNWEFLDDVGKALRLKSIVREVRVTSQFVDIDVFIDVGEVFHTGRDSWRKPA</sequence>
<evidence type="ECO:0000256" key="5">
    <source>
        <dbReference type="PROSITE-ProRule" id="PRU10137"/>
    </source>
</evidence>
<evidence type="ECO:0000256" key="2">
    <source>
        <dbReference type="ARBA" id="ARBA00023125"/>
    </source>
</evidence>
<dbReference type="CDD" id="cd03768">
    <property type="entry name" value="SR_ResInv"/>
    <property type="match status" value="1"/>
</dbReference>
<feature type="domain" description="Resolvase/invertase-type recombinase catalytic" evidence="6">
    <location>
        <begin position="8"/>
        <end position="154"/>
    </location>
</feature>
<dbReference type="PANTHER" id="PTHR30461:SF23">
    <property type="entry name" value="DNA RECOMBINASE-RELATED"/>
    <property type="match status" value="1"/>
</dbReference>
<keyword evidence="1" id="KW-0229">DNA integration</keyword>
<gene>
    <name evidence="8" type="ORF">GTA51_15185</name>
</gene>
<evidence type="ECO:0000256" key="3">
    <source>
        <dbReference type="ARBA" id="ARBA00023172"/>
    </source>
</evidence>
<keyword evidence="3" id="KW-0233">DNA recombination</keyword>
<dbReference type="InterPro" id="IPR006119">
    <property type="entry name" value="Resolv_N"/>
</dbReference>
<evidence type="ECO:0000313" key="8">
    <source>
        <dbReference type="EMBL" id="MYL84465.1"/>
    </source>
</evidence>
<evidence type="ECO:0000256" key="4">
    <source>
        <dbReference type="PIRSR" id="PIRSR606118-50"/>
    </source>
</evidence>
<dbReference type="EMBL" id="WVUD01000033">
    <property type="protein sequence ID" value="MYL84465.1"/>
    <property type="molecule type" value="Genomic_DNA"/>
</dbReference>
<dbReference type="PROSITE" id="PS51737">
    <property type="entry name" value="RECOMBINASE_DNA_BIND"/>
    <property type="match status" value="1"/>
</dbReference>
<dbReference type="GO" id="GO:0015074">
    <property type="term" value="P:DNA integration"/>
    <property type="evidence" value="ECO:0007669"/>
    <property type="project" value="UniProtKB-KW"/>
</dbReference>
<dbReference type="SUPFAM" id="SSF53041">
    <property type="entry name" value="Resolvase-like"/>
    <property type="match status" value="1"/>
</dbReference>
<dbReference type="Pfam" id="PF07508">
    <property type="entry name" value="Recombinase"/>
    <property type="match status" value="1"/>
</dbReference>
<dbReference type="InterPro" id="IPR050639">
    <property type="entry name" value="SSR_resolvase"/>
</dbReference>
<evidence type="ECO:0000259" key="6">
    <source>
        <dbReference type="PROSITE" id="PS51736"/>
    </source>
</evidence>
<dbReference type="PROSITE" id="PS51736">
    <property type="entry name" value="RECOMBINASES_3"/>
    <property type="match status" value="1"/>
</dbReference>
<dbReference type="InterPro" id="IPR038109">
    <property type="entry name" value="DNA_bind_recomb_sf"/>
</dbReference>
<feature type="active site" description="O-(5'-phospho-DNA)-serine intermediate" evidence="4 5">
    <location>
        <position position="16"/>
    </location>
</feature>
<dbReference type="SMART" id="SM00857">
    <property type="entry name" value="Resolvase"/>
    <property type="match status" value="1"/>
</dbReference>
<dbReference type="GO" id="GO:0000150">
    <property type="term" value="F:DNA strand exchange activity"/>
    <property type="evidence" value="ECO:0007669"/>
    <property type="project" value="InterPro"/>
</dbReference>
<keyword evidence="9" id="KW-1185">Reference proteome</keyword>
<dbReference type="Gene3D" id="3.90.1750.20">
    <property type="entry name" value="Putative Large Serine Recombinase, Chain B, Domain 2"/>
    <property type="match status" value="1"/>
</dbReference>
<dbReference type="Pfam" id="PF13408">
    <property type="entry name" value="Zn_ribbon_recom"/>
    <property type="match status" value="1"/>
</dbReference>
<dbReference type="PROSITE" id="PS00397">
    <property type="entry name" value="RECOMBINASES_1"/>
    <property type="match status" value="1"/>
</dbReference>